<dbReference type="InterPro" id="IPR033480">
    <property type="entry name" value="sCache_2"/>
</dbReference>
<evidence type="ECO:0000313" key="12">
    <source>
        <dbReference type="Proteomes" id="UP000007058"/>
    </source>
</evidence>
<dbReference type="Gene3D" id="3.30.70.270">
    <property type="match status" value="1"/>
</dbReference>
<evidence type="ECO:0000259" key="10">
    <source>
        <dbReference type="PROSITE" id="PS50887"/>
    </source>
</evidence>
<reference evidence="11 12" key="1">
    <citation type="journal article" date="2005" name="DNA Res.">
        <title>Complete genome sequence of the facultative anaerobic magnetotactic bacterium Magnetospirillum sp. strain AMB-1.</title>
        <authorList>
            <person name="Matsunaga T."/>
            <person name="Okamura Y."/>
            <person name="Fukuda Y."/>
            <person name="Wahyudi A.T."/>
            <person name="Murase Y."/>
            <person name="Takeyama H."/>
        </authorList>
    </citation>
    <scope>NUCLEOTIDE SEQUENCE [LARGE SCALE GENOMIC DNA]</scope>
    <source>
        <strain evidence="12">ATCC 700264 / AMB-1</strain>
    </source>
</reference>
<dbReference type="SMART" id="SM00091">
    <property type="entry name" value="PAS"/>
    <property type="match status" value="1"/>
</dbReference>
<dbReference type="EMBL" id="AP007255">
    <property type="protein sequence ID" value="BAE50102.1"/>
    <property type="molecule type" value="Genomic_DNA"/>
</dbReference>
<dbReference type="CDD" id="cd06225">
    <property type="entry name" value="HAMP"/>
    <property type="match status" value="1"/>
</dbReference>
<evidence type="ECO:0000256" key="3">
    <source>
        <dbReference type="ARBA" id="ARBA00022692"/>
    </source>
</evidence>
<accession>Q2W7S3</accession>
<dbReference type="SMART" id="SM00267">
    <property type="entry name" value="GGDEF"/>
    <property type="match status" value="1"/>
</dbReference>
<evidence type="ECO:0000259" key="9">
    <source>
        <dbReference type="PROSITE" id="PS50885"/>
    </source>
</evidence>
<dbReference type="SUPFAM" id="SSF158472">
    <property type="entry name" value="HAMP domain-like"/>
    <property type="match status" value="1"/>
</dbReference>
<dbReference type="NCBIfam" id="TIGR00229">
    <property type="entry name" value="sensory_box"/>
    <property type="match status" value="1"/>
</dbReference>
<evidence type="ECO:0000259" key="8">
    <source>
        <dbReference type="PROSITE" id="PS50113"/>
    </source>
</evidence>
<dbReference type="PROSITE" id="PS50113">
    <property type="entry name" value="PAC"/>
    <property type="match status" value="1"/>
</dbReference>
<keyword evidence="4 6" id="KW-1133">Transmembrane helix</keyword>
<dbReference type="PANTHER" id="PTHR46663:SF3">
    <property type="entry name" value="SLL0267 PROTEIN"/>
    <property type="match status" value="1"/>
</dbReference>
<keyword evidence="12" id="KW-1185">Reference proteome</keyword>
<organism evidence="11 12">
    <name type="scientific">Paramagnetospirillum magneticum (strain ATCC 700264 / AMB-1)</name>
    <name type="common">Magnetospirillum magneticum</name>
    <dbReference type="NCBI Taxonomy" id="342108"/>
    <lineage>
        <taxon>Bacteria</taxon>
        <taxon>Pseudomonadati</taxon>
        <taxon>Pseudomonadota</taxon>
        <taxon>Alphaproteobacteria</taxon>
        <taxon>Rhodospirillales</taxon>
        <taxon>Magnetospirillaceae</taxon>
        <taxon>Paramagnetospirillum</taxon>
    </lineage>
</organism>
<dbReference type="GO" id="GO:0005886">
    <property type="term" value="C:plasma membrane"/>
    <property type="evidence" value="ECO:0007669"/>
    <property type="project" value="UniProtKB-SubCell"/>
</dbReference>
<evidence type="ECO:0000256" key="2">
    <source>
        <dbReference type="ARBA" id="ARBA00022475"/>
    </source>
</evidence>
<dbReference type="PROSITE" id="PS50885">
    <property type="entry name" value="HAMP"/>
    <property type="match status" value="1"/>
</dbReference>
<dbReference type="InterPro" id="IPR000700">
    <property type="entry name" value="PAS-assoc_C"/>
</dbReference>
<dbReference type="PANTHER" id="PTHR46663">
    <property type="entry name" value="DIGUANYLATE CYCLASE DGCT-RELATED"/>
    <property type="match status" value="1"/>
</dbReference>
<protein>
    <submittedName>
        <fullName evidence="11">Methyl-accepting chemotaxis protein</fullName>
    </submittedName>
</protein>
<dbReference type="Pfam" id="PF00989">
    <property type="entry name" value="PAS"/>
    <property type="match status" value="1"/>
</dbReference>
<dbReference type="Gene3D" id="3.30.450.20">
    <property type="entry name" value="PAS domain"/>
    <property type="match status" value="2"/>
</dbReference>
<evidence type="ECO:0000256" key="5">
    <source>
        <dbReference type="ARBA" id="ARBA00023136"/>
    </source>
</evidence>
<dbReference type="InterPro" id="IPR052163">
    <property type="entry name" value="DGC-Regulatory_Protein"/>
</dbReference>
<keyword evidence="5 6" id="KW-0472">Membrane</keyword>
<evidence type="ECO:0000313" key="11">
    <source>
        <dbReference type="EMBL" id="BAE50102.1"/>
    </source>
</evidence>
<gene>
    <name evidence="11" type="ordered locus">amb1298</name>
</gene>
<dbReference type="Gene3D" id="1.10.8.500">
    <property type="entry name" value="HAMP domain in histidine kinase"/>
    <property type="match status" value="1"/>
</dbReference>
<dbReference type="CDD" id="cd00130">
    <property type="entry name" value="PAS"/>
    <property type="match status" value="1"/>
</dbReference>
<dbReference type="CDD" id="cd18774">
    <property type="entry name" value="PDC2_HK_sensor"/>
    <property type="match status" value="1"/>
</dbReference>
<dbReference type="SUPFAM" id="SSF55073">
    <property type="entry name" value="Nucleotide cyclase"/>
    <property type="match status" value="1"/>
</dbReference>
<dbReference type="InterPro" id="IPR035965">
    <property type="entry name" value="PAS-like_dom_sf"/>
</dbReference>
<dbReference type="KEGG" id="mag:amb1298"/>
<dbReference type="AlphaFoldDB" id="Q2W7S3"/>
<feature type="domain" description="PAC" evidence="8">
    <location>
        <begin position="296"/>
        <end position="348"/>
    </location>
</feature>
<feature type="domain" description="PAS" evidence="7">
    <location>
        <begin position="230"/>
        <end position="269"/>
    </location>
</feature>
<dbReference type="NCBIfam" id="TIGR00254">
    <property type="entry name" value="GGDEF"/>
    <property type="match status" value="1"/>
</dbReference>
<name>Q2W7S3_PARM1</name>
<dbReference type="InterPro" id="IPR029787">
    <property type="entry name" value="Nucleotide_cyclase"/>
</dbReference>
<dbReference type="Pfam" id="PF17200">
    <property type="entry name" value="sCache_2"/>
    <property type="match status" value="1"/>
</dbReference>
<comment type="subcellular location">
    <subcellularLocation>
        <location evidence="1">Cell membrane</location>
        <topology evidence="1">Multi-pass membrane protein</topology>
    </subcellularLocation>
</comment>
<dbReference type="SMART" id="SM01049">
    <property type="entry name" value="Cache_2"/>
    <property type="match status" value="1"/>
</dbReference>
<dbReference type="HOGENOM" id="CLU_489005_0_0_5"/>
<proteinExistence type="predicted"/>
<dbReference type="Proteomes" id="UP000007058">
    <property type="component" value="Chromosome"/>
</dbReference>
<dbReference type="STRING" id="342108.amb1298"/>
<dbReference type="SUPFAM" id="SSF55785">
    <property type="entry name" value="PYP-like sensor domain (PAS domain)"/>
    <property type="match status" value="1"/>
</dbReference>
<evidence type="ECO:0000256" key="4">
    <source>
        <dbReference type="ARBA" id="ARBA00022989"/>
    </source>
</evidence>
<dbReference type="GO" id="GO:0007165">
    <property type="term" value="P:signal transduction"/>
    <property type="evidence" value="ECO:0007669"/>
    <property type="project" value="InterPro"/>
</dbReference>
<dbReference type="SMART" id="SM00086">
    <property type="entry name" value="PAC"/>
    <property type="match status" value="1"/>
</dbReference>
<dbReference type="SMART" id="SM00304">
    <property type="entry name" value="HAMP"/>
    <property type="match status" value="1"/>
</dbReference>
<dbReference type="GO" id="GO:0006355">
    <property type="term" value="P:regulation of DNA-templated transcription"/>
    <property type="evidence" value="ECO:0007669"/>
    <property type="project" value="InterPro"/>
</dbReference>
<dbReference type="InterPro" id="IPR001610">
    <property type="entry name" value="PAC"/>
</dbReference>
<sequence>MVRGAISQIARFEDLERNGSLGREQAQSEAIRAVNSLYFGPDLYVWINDSRPVVLAHPVQAIIGRDVGDIRDADGRPLFREFLRLSAASGHGTVTYRWPRVNDDVPRLKISYVEGFAPWDWTVGAGAYVDDIDAAYDEAARRFGLFALLAGLAAALVAWLVGVGITRPLKQVTRCMTRLAAGESVEVPQPARGDEMGDLMRALGDFKRHLSEKEQFREAHDSVLREAGTVFNLISDAVMVTDRRNHIKLVNPAFTRITGFAPDEVIGRSPSILSSGRHDKAFYAAMWEQLSSGGSWSGEVWNRAKSGEVFPEWLSIVAIRDRAGEAHGYVATFSNIAERKRRETRMRWQAEHDALTGLANRVHFETALAVALSQARQTGSELAVLFISLEGFKEVADTLGRAIGDPVLSVMAKRLRQIVRADDVVARLGGDEFAVIIPMLQHEGNARFVAGKIVSCLAEPVILGNTQAQISANVGVAIHPHHGTSPKELLSAADHAIRCSKQAGRSGIAMAEAAPSSAIRAS</sequence>
<dbReference type="PROSITE" id="PS50887">
    <property type="entry name" value="GGDEF"/>
    <property type="match status" value="1"/>
</dbReference>
<dbReference type="CDD" id="cd01949">
    <property type="entry name" value="GGDEF"/>
    <property type="match status" value="1"/>
</dbReference>
<dbReference type="PROSITE" id="PS50112">
    <property type="entry name" value="PAS"/>
    <property type="match status" value="1"/>
</dbReference>
<evidence type="ECO:0000259" key="7">
    <source>
        <dbReference type="PROSITE" id="PS50112"/>
    </source>
</evidence>
<dbReference type="Pfam" id="PF00990">
    <property type="entry name" value="GGDEF"/>
    <property type="match status" value="1"/>
</dbReference>
<dbReference type="InterPro" id="IPR003660">
    <property type="entry name" value="HAMP_dom"/>
</dbReference>
<feature type="transmembrane region" description="Helical" evidence="6">
    <location>
        <begin position="143"/>
        <end position="165"/>
    </location>
</feature>
<dbReference type="InterPro" id="IPR043128">
    <property type="entry name" value="Rev_trsase/Diguanyl_cyclase"/>
</dbReference>
<dbReference type="InterPro" id="IPR013767">
    <property type="entry name" value="PAS_fold"/>
</dbReference>
<feature type="domain" description="HAMP" evidence="9">
    <location>
        <begin position="163"/>
        <end position="215"/>
    </location>
</feature>
<dbReference type="InterPro" id="IPR000160">
    <property type="entry name" value="GGDEF_dom"/>
</dbReference>
<keyword evidence="3 6" id="KW-0812">Transmembrane</keyword>
<keyword evidence="2" id="KW-1003">Cell membrane</keyword>
<evidence type="ECO:0000256" key="1">
    <source>
        <dbReference type="ARBA" id="ARBA00004651"/>
    </source>
</evidence>
<feature type="domain" description="GGDEF" evidence="10">
    <location>
        <begin position="380"/>
        <end position="513"/>
    </location>
</feature>
<evidence type="ECO:0000256" key="6">
    <source>
        <dbReference type="SAM" id="Phobius"/>
    </source>
</evidence>
<dbReference type="InterPro" id="IPR000014">
    <property type="entry name" value="PAS"/>
</dbReference>